<dbReference type="SUPFAM" id="SSF56219">
    <property type="entry name" value="DNase I-like"/>
    <property type="match status" value="1"/>
</dbReference>
<feature type="compositionally biased region" description="Pro residues" evidence="1">
    <location>
        <begin position="626"/>
        <end position="635"/>
    </location>
</feature>
<feature type="region of interest" description="Disordered" evidence="1">
    <location>
        <begin position="1255"/>
        <end position="1313"/>
    </location>
</feature>
<dbReference type="SUPFAM" id="SSF53098">
    <property type="entry name" value="Ribonuclease H-like"/>
    <property type="match status" value="1"/>
</dbReference>
<dbReference type="CDD" id="cd09276">
    <property type="entry name" value="Rnase_HI_RT_non_LTR"/>
    <property type="match status" value="1"/>
</dbReference>
<dbReference type="SUPFAM" id="SSF56672">
    <property type="entry name" value="DNA/RNA polymerases"/>
    <property type="match status" value="1"/>
</dbReference>
<dbReference type="EMBL" id="JAACJP010000043">
    <property type="protein sequence ID" value="KAF5372321.1"/>
    <property type="molecule type" value="Genomic_DNA"/>
</dbReference>
<dbReference type="InterPro" id="IPR002156">
    <property type="entry name" value="RNaseH_domain"/>
</dbReference>
<feature type="compositionally biased region" description="Acidic residues" evidence="1">
    <location>
        <begin position="1297"/>
        <end position="1313"/>
    </location>
</feature>
<evidence type="ECO:0000256" key="1">
    <source>
        <dbReference type="SAM" id="MobiDB-lite"/>
    </source>
</evidence>
<dbReference type="InterPro" id="IPR036397">
    <property type="entry name" value="RNaseH_sf"/>
</dbReference>
<evidence type="ECO:0008006" key="6">
    <source>
        <dbReference type="Google" id="ProtNLM"/>
    </source>
</evidence>
<feature type="region of interest" description="Disordered" evidence="1">
    <location>
        <begin position="367"/>
        <end position="387"/>
    </location>
</feature>
<gene>
    <name evidence="4" type="ORF">D9615_009246</name>
</gene>
<organism evidence="4 5">
    <name type="scientific">Tricholomella constricta</name>
    <dbReference type="NCBI Taxonomy" id="117010"/>
    <lineage>
        <taxon>Eukaryota</taxon>
        <taxon>Fungi</taxon>
        <taxon>Dikarya</taxon>
        <taxon>Basidiomycota</taxon>
        <taxon>Agaricomycotina</taxon>
        <taxon>Agaricomycetes</taxon>
        <taxon>Agaricomycetidae</taxon>
        <taxon>Agaricales</taxon>
        <taxon>Tricholomatineae</taxon>
        <taxon>Lyophyllaceae</taxon>
        <taxon>Tricholomella</taxon>
    </lineage>
</organism>
<dbReference type="PROSITE" id="PS50879">
    <property type="entry name" value="RNASE_H_1"/>
    <property type="match status" value="1"/>
</dbReference>
<feature type="compositionally biased region" description="Pro residues" evidence="1">
    <location>
        <begin position="367"/>
        <end position="377"/>
    </location>
</feature>
<dbReference type="Gene3D" id="3.60.10.10">
    <property type="entry name" value="Endonuclease/exonuclease/phosphatase"/>
    <property type="match status" value="1"/>
</dbReference>
<dbReference type="GO" id="GO:0004523">
    <property type="term" value="F:RNA-DNA hybrid ribonuclease activity"/>
    <property type="evidence" value="ECO:0007669"/>
    <property type="project" value="InterPro"/>
</dbReference>
<dbReference type="Proteomes" id="UP000565441">
    <property type="component" value="Unassembled WGS sequence"/>
</dbReference>
<dbReference type="InterPro" id="IPR043502">
    <property type="entry name" value="DNA/RNA_pol_sf"/>
</dbReference>
<sequence length="1313" mass="148898">MAYTKTRPDFTVTLRSDIAQDLDIQVLDIQQANYPTTTIVNIYSQPRAKSSTGRRTDASVRLQALRLPKDDPVIISGDWNQHHPDWSIGNRPPSTKTRQLVDWIRESGYTLLNDKGIPTYFEHRSRGATSVIDLTFANPSALALDTTKEWTIDDSLACGSDHHALRWVIDHGSTEIENITGTKYNFKDADPVEWKNAFDAEIEKEKVRWETLTDLDTPRSPEELDRDVELITEALKAATASTVKEKKHSKKAKPWWSDALDDANNERTNLRQQQRTHKERWGTYCEVIHSSLKKTTNYFRRLFKHERRTWVNKTLEDATPDEIWGLRNWSKGSRNYPSLAINRPNQMPPVQHEDKCDALRNTLFKPPPQLNNNPPPNLQHTQDHDKPHFPLTKTEVREAIYRHSAKKAPGESQQTFATVRWAWETQENIIFALMHHCTQTGHHPKTWRRAIAVALRKPNKPDYSEPRAYRLIQLLECLGKVLEGIIARRLAYMVGREDLVPPNQFGGRPNSSTNDALLTHVEDIQAAHNHKKVTSVLTFDISGYFDNVNHDRLLRELRRKGIPLPLVKWVAAFLRDREASICLDGLRGDMKPVANGIPQGSPVSPILSIIYTAELQELMELKKTPAPRPGGPRPPRIPDDPTNTNLDMYIDDGNIRISSYSLDTNVIMLRSSFITVNDWLTNVGLSTAAEKTELMHHSWRRDKGHSPNIKLPTANGTEVSIAAGDTIRILGVFFDRRLTFNQHVRILADRAGNTVRGSRMLANTMKGLSQVELRTLYQACVVPVLTYGSPVWWTGKKTHINILDKVQNTALRHIAGAFKTTPIKALEIDLAIPPINLALDLANARYADRLHKLNHTNPVLQRLSSEWRDGTPPISPPPLPSQKPTKSKKPPKRTQLEKIAASTYRPSEGEKIIPFISPPWRRTARDFGPRLTISGADPKIKKDDAAKTHNRRTRVLLTDPSNLLIYSDGSMLDAPGDQQKKNVGWGVVGYHKDKEVIARRGGLGHTAEVYDAELTGLVVAAKEATTYAQRHPRITNLHIYADNTAAVTSSFEPKTQPGQYNISAFNKTITDFLDRNQNHSVHVEWCPGHTDVKGNERADEEAKEGAILWQPRFVTLTHAMRSSKAQVLKKWNEEWKRTPPTGGFGIANQFPPAWKIKQHVKTTPREVFSRLTQCRTRHAFIGEYYSKFVPTEPTECPCGEAIQTREHIITTCPIYDDHRHILTEDYPELDLKDILGTKNGIEALAKFIKQSGAFTKTGAPRHDSAQPTIDDAENVDEGEGNWWDRWDRPGRGNPTESGEEEEERESEDEEDEE</sequence>
<dbReference type="Pfam" id="PF14529">
    <property type="entry name" value="Exo_endo_phos_2"/>
    <property type="match status" value="1"/>
</dbReference>
<feature type="domain" description="Reverse transcriptase" evidence="2">
    <location>
        <begin position="436"/>
        <end position="734"/>
    </location>
</feature>
<dbReference type="PANTHER" id="PTHR33481">
    <property type="entry name" value="REVERSE TRANSCRIPTASE"/>
    <property type="match status" value="1"/>
</dbReference>
<evidence type="ECO:0000259" key="3">
    <source>
        <dbReference type="PROSITE" id="PS50879"/>
    </source>
</evidence>
<evidence type="ECO:0000259" key="2">
    <source>
        <dbReference type="PROSITE" id="PS50878"/>
    </source>
</evidence>
<dbReference type="InterPro" id="IPR036691">
    <property type="entry name" value="Endo/exonu/phosph_ase_sf"/>
</dbReference>
<evidence type="ECO:0000313" key="5">
    <source>
        <dbReference type="Proteomes" id="UP000565441"/>
    </source>
</evidence>
<dbReference type="Pfam" id="PF00075">
    <property type="entry name" value="RNase_H"/>
    <property type="match status" value="1"/>
</dbReference>
<dbReference type="PANTHER" id="PTHR33481:SF1">
    <property type="entry name" value="ENDONUCLEASE_EXONUCLEASE_PHOSPHATASE DOMAIN-CONTAINING PROTEIN-RELATED"/>
    <property type="match status" value="1"/>
</dbReference>
<dbReference type="CDD" id="cd01650">
    <property type="entry name" value="RT_nLTR_like"/>
    <property type="match status" value="1"/>
</dbReference>
<dbReference type="InterPro" id="IPR012337">
    <property type="entry name" value="RNaseH-like_sf"/>
</dbReference>
<dbReference type="OrthoDB" id="2855870at2759"/>
<accession>A0A8H5LWW3</accession>
<reference evidence="4 5" key="1">
    <citation type="journal article" date="2020" name="ISME J.">
        <title>Uncovering the hidden diversity of litter-decomposition mechanisms in mushroom-forming fungi.</title>
        <authorList>
            <person name="Floudas D."/>
            <person name="Bentzer J."/>
            <person name="Ahren D."/>
            <person name="Johansson T."/>
            <person name="Persson P."/>
            <person name="Tunlid A."/>
        </authorList>
    </citation>
    <scope>NUCLEOTIDE SEQUENCE [LARGE SCALE GENOMIC DNA]</scope>
    <source>
        <strain evidence="4 5">CBS 661.87</strain>
    </source>
</reference>
<protein>
    <recommendedName>
        <fullName evidence="6">Reverse transcriptase</fullName>
    </recommendedName>
</protein>
<dbReference type="InterPro" id="IPR000477">
    <property type="entry name" value="RT_dom"/>
</dbReference>
<keyword evidence="5" id="KW-1185">Reference proteome</keyword>
<evidence type="ECO:0000313" key="4">
    <source>
        <dbReference type="EMBL" id="KAF5372321.1"/>
    </source>
</evidence>
<proteinExistence type="predicted"/>
<dbReference type="Gene3D" id="3.30.420.10">
    <property type="entry name" value="Ribonuclease H-like superfamily/Ribonuclease H"/>
    <property type="match status" value="1"/>
</dbReference>
<feature type="domain" description="RNase H type-1" evidence="3">
    <location>
        <begin position="959"/>
        <end position="1107"/>
    </location>
</feature>
<feature type="region of interest" description="Disordered" evidence="1">
    <location>
        <begin position="863"/>
        <end position="903"/>
    </location>
</feature>
<feature type="compositionally biased region" description="Acidic residues" evidence="1">
    <location>
        <begin position="1270"/>
        <end position="1279"/>
    </location>
</feature>
<dbReference type="GO" id="GO:0003676">
    <property type="term" value="F:nucleic acid binding"/>
    <property type="evidence" value="ECO:0007669"/>
    <property type="project" value="InterPro"/>
</dbReference>
<dbReference type="InterPro" id="IPR005135">
    <property type="entry name" value="Endo/exonuclease/phosphatase"/>
</dbReference>
<name>A0A8H5LWW3_9AGAR</name>
<dbReference type="PROSITE" id="PS50878">
    <property type="entry name" value="RT_POL"/>
    <property type="match status" value="1"/>
</dbReference>
<feature type="region of interest" description="Disordered" evidence="1">
    <location>
        <begin position="623"/>
        <end position="643"/>
    </location>
</feature>
<comment type="caution">
    <text evidence="4">The sequence shown here is derived from an EMBL/GenBank/DDBJ whole genome shotgun (WGS) entry which is preliminary data.</text>
</comment>
<dbReference type="Pfam" id="PF00078">
    <property type="entry name" value="RVT_1"/>
    <property type="match status" value="1"/>
</dbReference>